<evidence type="ECO:0000256" key="2">
    <source>
        <dbReference type="ARBA" id="ARBA00022801"/>
    </source>
</evidence>
<dbReference type="RefSeq" id="WP_036084928.1">
    <property type="nucleotide sequence ID" value="NZ_CBCSHQ010000001.1"/>
</dbReference>
<dbReference type="EMBL" id="JAARUV010000003">
    <property type="protein sequence ID" value="MBC1779410.1"/>
    <property type="molecule type" value="Genomic_DNA"/>
</dbReference>
<dbReference type="GeneID" id="58716897"/>
<dbReference type="Proteomes" id="UP000553016">
    <property type="component" value="Unassembled WGS sequence"/>
</dbReference>
<evidence type="ECO:0000256" key="6">
    <source>
        <dbReference type="RuleBase" id="RU004468"/>
    </source>
</evidence>
<evidence type="ECO:0000313" key="18">
    <source>
        <dbReference type="Proteomes" id="UP000550367"/>
    </source>
</evidence>
<dbReference type="AlphaFoldDB" id="A0A099WEP3"/>
<name>A0A099WEP3_9LIST</name>
<dbReference type="EMBL" id="JAAROV010000002">
    <property type="protein sequence ID" value="MBC1317034.1"/>
    <property type="molecule type" value="Genomic_DNA"/>
</dbReference>
<evidence type="ECO:0000313" key="8">
    <source>
        <dbReference type="EMBL" id="MBC1317034.1"/>
    </source>
</evidence>
<dbReference type="Proteomes" id="UP000547643">
    <property type="component" value="Unassembled WGS sequence"/>
</dbReference>
<dbReference type="InterPro" id="IPR018120">
    <property type="entry name" value="Glyco_hydro_1_AS"/>
</dbReference>
<dbReference type="Proteomes" id="UP000029844">
    <property type="component" value="Unassembled WGS sequence"/>
</dbReference>
<dbReference type="EMBL" id="JAARYY010000006">
    <property type="protein sequence ID" value="MBC2244638.1"/>
    <property type="molecule type" value="Genomic_DNA"/>
</dbReference>
<evidence type="ECO:0000313" key="17">
    <source>
        <dbReference type="Proteomes" id="UP000547643"/>
    </source>
</evidence>
<evidence type="ECO:0000313" key="13">
    <source>
        <dbReference type="EMBL" id="MBC2244638.1"/>
    </source>
</evidence>
<evidence type="ECO:0000313" key="11">
    <source>
        <dbReference type="EMBL" id="MBC2167918.1"/>
    </source>
</evidence>
<dbReference type="InterPro" id="IPR017853">
    <property type="entry name" value="GH"/>
</dbReference>
<keyword evidence="14" id="KW-1185">Reference proteome</keyword>
<evidence type="ECO:0000313" key="15">
    <source>
        <dbReference type="Proteomes" id="UP000519573"/>
    </source>
</evidence>
<dbReference type="InterPro" id="IPR033132">
    <property type="entry name" value="GH_1_N_CS"/>
</dbReference>
<organism evidence="7 14">
    <name type="scientific">Listeria booriae</name>
    <dbReference type="NCBI Taxonomy" id="1552123"/>
    <lineage>
        <taxon>Bacteria</taxon>
        <taxon>Bacillati</taxon>
        <taxon>Bacillota</taxon>
        <taxon>Bacilli</taxon>
        <taxon>Bacillales</taxon>
        <taxon>Listeriaceae</taxon>
        <taxon>Listeria</taxon>
    </lineage>
</organism>
<dbReference type="STRING" id="1552123.EP57_05775"/>
<dbReference type="EMBL" id="JNFA01000011">
    <property type="protein sequence ID" value="KGL42963.1"/>
    <property type="molecule type" value="Genomic_DNA"/>
</dbReference>
<dbReference type="PRINTS" id="PR00131">
    <property type="entry name" value="GLHYDRLASE1"/>
</dbReference>
<dbReference type="FunFam" id="3.20.20.80:FF:000004">
    <property type="entry name" value="Beta-glucosidase 6-phospho-beta-glucosidase"/>
    <property type="match status" value="1"/>
</dbReference>
<dbReference type="EMBL" id="JAARYH010000008">
    <property type="protein sequence ID" value="MBC2167918.1"/>
    <property type="molecule type" value="Genomic_DNA"/>
</dbReference>
<dbReference type="eggNOG" id="COG2723">
    <property type="taxonomic scope" value="Bacteria"/>
</dbReference>
<evidence type="ECO:0000313" key="9">
    <source>
        <dbReference type="EMBL" id="MBC1566817.1"/>
    </source>
</evidence>
<evidence type="ECO:0000313" key="20">
    <source>
        <dbReference type="Proteomes" id="UP000586951"/>
    </source>
</evidence>
<comment type="caution">
    <text evidence="7">The sequence shown here is derived from an EMBL/GenBank/DDBJ whole genome shotgun (WGS) entry which is preliminary data.</text>
</comment>
<dbReference type="EMBL" id="JAARZA010000003">
    <property type="protein sequence ID" value="MBC2240277.1"/>
    <property type="molecule type" value="Genomic_DNA"/>
</dbReference>
<evidence type="ECO:0000256" key="1">
    <source>
        <dbReference type="ARBA" id="ARBA00010838"/>
    </source>
</evidence>
<protein>
    <submittedName>
        <fullName evidence="7">Aryl-phospho-beta-D-glucosidase</fullName>
    </submittedName>
    <submittedName>
        <fullName evidence="8">Glycoside hydrolase family 1 protein</fullName>
    </submittedName>
</protein>
<dbReference type="Gene3D" id="3.20.20.80">
    <property type="entry name" value="Glycosidases"/>
    <property type="match status" value="1"/>
</dbReference>
<evidence type="ECO:0000313" key="7">
    <source>
        <dbReference type="EMBL" id="KGL42963.1"/>
    </source>
</evidence>
<dbReference type="GO" id="GO:0016052">
    <property type="term" value="P:carbohydrate catabolic process"/>
    <property type="evidence" value="ECO:0007669"/>
    <property type="project" value="TreeGrafter"/>
</dbReference>
<feature type="active site" description="Nucleophile" evidence="4">
    <location>
        <position position="379"/>
    </location>
</feature>
<dbReference type="GO" id="GO:0005829">
    <property type="term" value="C:cytosol"/>
    <property type="evidence" value="ECO:0007669"/>
    <property type="project" value="TreeGrafter"/>
</dbReference>
<evidence type="ECO:0000313" key="19">
    <source>
        <dbReference type="Proteomes" id="UP000553016"/>
    </source>
</evidence>
<keyword evidence="3 6" id="KW-0326">Glycosidase</keyword>
<keyword evidence="2 6" id="KW-0378">Hydrolase</keyword>
<gene>
    <name evidence="7" type="ORF">EP57_05775</name>
    <name evidence="8" type="ORF">HB811_09615</name>
    <name evidence="9" type="ORF">HB907_15525</name>
    <name evidence="10" type="ORF">HCA46_11215</name>
    <name evidence="13" type="ORF">HCB25_11215</name>
    <name evidence="11" type="ORF">HCB26_15180</name>
    <name evidence="12" type="ORF">HCB35_07300</name>
</gene>
<reference evidence="7 14" key="1">
    <citation type="submission" date="2014-05" db="EMBL/GenBank/DDBJ databases">
        <title>Novel Listeriaceae from food processing environments.</title>
        <authorList>
            <person name="den Bakker H.C."/>
        </authorList>
    </citation>
    <scope>NUCLEOTIDE SEQUENCE [LARGE SCALE GENOMIC DNA]</scope>
    <source>
        <strain evidence="7 14">FSL A5-0281</strain>
    </source>
</reference>
<evidence type="ECO:0000313" key="14">
    <source>
        <dbReference type="Proteomes" id="UP000029844"/>
    </source>
</evidence>
<dbReference type="OrthoDB" id="9765195at2"/>
<comment type="similarity">
    <text evidence="1 5">Belongs to the glycosyl hydrolase 1 family.</text>
</comment>
<dbReference type="PANTHER" id="PTHR10353">
    <property type="entry name" value="GLYCOSYL HYDROLASE"/>
    <property type="match status" value="1"/>
</dbReference>
<reference evidence="15 16" key="2">
    <citation type="submission" date="2020-03" db="EMBL/GenBank/DDBJ databases">
        <title>Soil Listeria distribution.</title>
        <authorList>
            <person name="Liao J."/>
            <person name="Wiedmann M."/>
        </authorList>
    </citation>
    <scope>NUCLEOTIDE SEQUENCE [LARGE SCALE GENOMIC DNA]</scope>
    <source>
        <strain evidence="12 19">FSL L7-0149</strain>
        <strain evidence="13 18">FSL L7-0153</strain>
        <strain evidence="11 15">FSL L7-0245</strain>
        <strain evidence="10 17">FSL L7-1017</strain>
        <strain evidence="9 20">FSL L7-1427</strain>
        <strain evidence="8 16">FSL L7-1816</strain>
    </source>
</reference>
<dbReference type="InterPro" id="IPR001360">
    <property type="entry name" value="Glyco_hydro_1"/>
</dbReference>
<proteinExistence type="inferred from homology"/>
<sequence>MEHKQDQAFPKDFLWGSASAAYQIEGAWDADGKGPSVWDNFVKIPGTTYEGTNGDVAVDHYNRYKEDVKLMADAGLKAYRFSIAWSRIFPTGKGEVNEAGLQFYDNLIDELLKYDIEPLVTLYHWDIPQALMDEYGGWESRKVIEDFTNYSVALFKRYGDRVKYWVSLNEQNIFVSLGYSMALHPPKVTDDKRMYQVNHIANLANASVINAFHEIVKDGKIGPSFAYTPFYPVDTDPKNVLAAENAEDLNSHFWMDIYAWGVYPKAVWRYLEENDLAPTVEPGDMELLASAKPDFMGLNYYQSATAAHNPLDGVGQSNTFNTTGKKGTSEETGIPGLYKKVKNPYVKTTDWDWTIDPDGLHIALRRIDSRYQLPILITENGLGAFDKLEDGEVHDAYRIDYLSSHVGAIQAAINDGVDMLGYCTWSFTDLLSWLNGYQKRYGFVYVDRDISDDAPMTRIPKDSFYWYKKVIETNGKEL</sequence>
<evidence type="ECO:0000256" key="3">
    <source>
        <dbReference type="ARBA" id="ARBA00023295"/>
    </source>
</evidence>
<dbReference type="Proteomes" id="UP000586951">
    <property type="component" value="Unassembled WGS sequence"/>
</dbReference>
<dbReference type="SUPFAM" id="SSF51445">
    <property type="entry name" value="(Trans)glycosidases"/>
    <property type="match status" value="1"/>
</dbReference>
<dbReference type="GO" id="GO:0008422">
    <property type="term" value="F:beta-glucosidase activity"/>
    <property type="evidence" value="ECO:0007669"/>
    <property type="project" value="TreeGrafter"/>
</dbReference>
<accession>A0A099WEP3</accession>
<dbReference type="Proteomes" id="UP000543379">
    <property type="component" value="Unassembled WGS sequence"/>
</dbReference>
<dbReference type="Pfam" id="PF00232">
    <property type="entry name" value="Glyco_hydro_1"/>
    <property type="match status" value="1"/>
</dbReference>
<evidence type="ECO:0000313" key="10">
    <source>
        <dbReference type="EMBL" id="MBC1779410.1"/>
    </source>
</evidence>
<dbReference type="PROSITE" id="PS00653">
    <property type="entry name" value="GLYCOSYL_HYDROL_F1_2"/>
    <property type="match status" value="1"/>
</dbReference>
<dbReference type="PANTHER" id="PTHR10353:SF136">
    <property type="entry name" value="ARYL-PHOSPHO-BETA-D-GLUCOSIDASE BGLC"/>
    <property type="match status" value="1"/>
</dbReference>
<evidence type="ECO:0000313" key="12">
    <source>
        <dbReference type="EMBL" id="MBC2240277.1"/>
    </source>
</evidence>
<dbReference type="PROSITE" id="PS00572">
    <property type="entry name" value="GLYCOSYL_HYDROL_F1_1"/>
    <property type="match status" value="1"/>
</dbReference>
<dbReference type="Proteomes" id="UP000550367">
    <property type="component" value="Unassembled WGS sequence"/>
</dbReference>
<evidence type="ECO:0000256" key="4">
    <source>
        <dbReference type="PROSITE-ProRule" id="PRU10055"/>
    </source>
</evidence>
<evidence type="ECO:0000313" key="16">
    <source>
        <dbReference type="Proteomes" id="UP000543379"/>
    </source>
</evidence>
<dbReference type="Proteomes" id="UP000519573">
    <property type="component" value="Unassembled WGS sequence"/>
</dbReference>
<dbReference type="EMBL" id="JAARRU010000006">
    <property type="protein sequence ID" value="MBC1566817.1"/>
    <property type="molecule type" value="Genomic_DNA"/>
</dbReference>
<evidence type="ECO:0000256" key="5">
    <source>
        <dbReference type="RuleBase" id="RU003690"/>
    </source>
</evidence>